<dbReference type="RefSeq" id="WP_039316471.1">
    <property type="nucleotide sequence ID" value="NZ_CP006905.1"/>
</dbReference>
<dbReference type="Proteomes" id="UP000030635">
    <property type="component" value="Chromosome"/>
</dbReference>
<feature type="transmembrane region" description="Helical" evidence="1">
    <location>
        <begin position="7"/>
        <end position="29"/>
    </location>
</feature>
<dbReference type="HOGENOM" id="CLU_085000_0_0_9"/>
<keyword evidence="3" id="KW-1185">Reference proteome</keyword>
<keyword evidence="1" id="KW-0812">Transmembrane</keyword>
<evidence type="ECO:0000313" key="3">
    <source>
        <dbReference type="Proteomes" id="UP000030635"/>
    </source>
</evidence>
<protein>
    <submittedName>
        <fullName evidence="2">Peptidase propeptide and YPEB domain protein</fullName>
    </submittedName>
</protein>
<dbReference type="STRING" id="1561.NPD11_2988"/>
<evidence type="ECO:0000313" key="2">
    <source>
        <dbReference type="EMBL" id="AIY83079.1"/>
    </source>
</evidence>
<accession>A0A0A7FTW4</accession>
<dbReference type="OrthoDB" id="1907436at2"/>
<keyword evidence="1" id="KW-0472">Membrane</keyword>
<sequence>MGKKRGKYISIITIVILIILIPMVAYNYFGQGRKEIGIANKFVKRLTEKNIIEKSSKEIKFKLKEKSGTEKEEGIYSLVSDDYRVDLDKNKNIISFIYNNKNSKKVNITPEKAKELAMEYVEEMFDGEYKIDDISKEDKDSNSYYSVVFSKYEEGYLYYSEKLIMNIDKESGKLQGCINKTQNLSHKKVDINISEKEAEEIALNSFNKLNKDGRIINKPYLAFYNNKEDEGENELCYIIEIANKSEKNVYFISSINGEVKNFFSNIIEETKVK</sequence>
<keyword evidence="1" id="KW-1133">Transmembrane helix</keyword>
<name>A0A0A7FTW4_9CLOT</name>
<dbReference type="KEGG" id="cbv:U729_3050"/>
<evidence type="ECO:0000256" key="1">
    <source>
        <dbReference type="SAM" id="Phobius"/>
    </source>
</evidence>
<dbReference type="AlphaFoldDB" id="A0A0A7FTW4"/>
<proteinExistence type="predicted"/>
<organism evidence="2 3">
    <name type="scientific">Clostridium baratii str. Sullivan</name>
    <dbReference type="NCBI Taxonomy" id="1415775"/>
    <lineage>
        <taxon>Bacteria</taxon>
        <taxon>Bacillati</taxon>
        <taxon>Bacillota</taxon>
        <taxon>Clostridia</taxon>
        <taxon>Eubacteriales</taxon>
        <taxon>Clostridiaceae</taxon>
        <taxon>Clostridium</taxon>
    </lineage>
</organism>
<dbReference type="EMBL" id="CP006905">
    <property type="protein sequence ID" value="AIY83079.1"/>
    <property type="molecule type" value="Genomic_DNA"/>
</dbReference>
<reference evidence="2 3" key="1">
    <citation type="journal article" date="2015" name="Infect. Genet. Evol.">
        <title>Genomic sequences of six botulinum neurotoxin-producing strains representing three clostridial species illustrate the mobility and diversity of botulinum neurotoxin genes.</title>
        <authorList>
            <person name="Smith T.J."/>
            <person name="Hill K.K."/>
            <person name="Xie G."/>
            <person name="Foley B.T."/>
            <person name="Williamson C.H."/>
            <person name="Foster J.T."/>
            <person name="Johnson S.L."/>
            <person name="Chertkov O."/>
            <person name="Teshima H."/>
            <person name="Gibbons H.S."/>
            <person name="Johnsky L.A."/>
            <person name="Karavis M.A."/>
            <person name="Smith L.A."/>
        </authorList>
    </citation>
    <scope>NUCLEOTIDE SEQUENCE [LARGE SCALE GENOMIC DNA]</scope>
    <source>
        <strain evidence="2">Sullivan</strain>
    </source>
</reference>
<gene>
    <name evidence="2" type="ORF">U729_3050</name>
</gene>
<dbReference type="eggNOG" id="ENOG503259W">
    <property type="taxonomic scope" value="Bacteria"/>
</dbReference>